<name>A0A9X3AVI2_9GAMM</name>
<keyword evidence="1" id="KW-1133">Transmembrane helix</keyword>
<feature type="transmembrane region" description="Helical" evidence="1">
    <location>
        <begin position="91"/>
        <end position="110"/>
    </location>
</feature>
<gene>
    <name evidence="2" type="ORF">NE535_12865</name>
</gene>
<reference evidence="2" key="1">
    <citation type="journal article" date="2023" name="Int. J. Syst. Evol. Microbiol.">
        <title>&lt;i&gt;Shewanella septentrionalis&lt;/i&gt; sp. nov. and &lt;i&gt;Shewanella holmiensis&lt;/i&gt; sp. nov., isolated from Baltic Sea water and sediments.</title>
        <authorList>
            <person name="Martin-Rodriguez A.J."/>
            <person name="Thorell K."/>
            <person name="Joffre E."/>
            <person name="Jensie-Markopoulos S."/>
            <person name="Moore E.R.B."/>
            <person name="Sjoling A."/>
        </authorList>
    </citation>
    <scope>NUCLEOTIDE SEQUENCE</scope>
    <source>
        <strain evidence="2">SP1S2-7</strain>
    </source>
</reference>
<keyword evidence="3" id="KW-1185">Reference proteome</keyword>
<evidence type="ECO:0000313" key="3">
    <source>
        <dbReference type="Proteomes" id="UP001155546"/>
    </source>
</evidence>
<protein>
    <submittedName>
        <fullName evidence="2">Uncharacterized protein</fullName>
    </submittedName>
</protein>
<sequence length="925" mass="99051">MNEASQPSQQNTIIEEIKHRVLEVDALRNGTKHPEEIELPLDYIAALDEITTIEREEIEDIARDVIAKHKNITRIIPQKKQKNKQRDMNQWLINISLLLIVSVAVKVLFLDDGSPKDPNEKSFATKIASTDFNALQQDASDVFSDVAHSVETLIPNLDAIPDLPFTLDDMQDSAASTFSSIVQSTQDLFLDDERASSEPAEVSANPLIAVEVSSLEGPAIQESVSTITTLTDVITATDALALNNSAADSDEIRPTADAQPVVALENTQPTEIDIATLEAANKAIETAMTKGTTIAEELKKVDLIDTQEYAKVIANLESTNSIELTENVELTESLMVTTKPADTFVPSKLEVKSEEIQPLVSDNVSNQIAQTTQVHSDDSKTIQPETLESVSIQTNGTEPIKITSAEPVIESTTLVASQALPAKSLDNAPRTPIEKQASEIASTASDSDISEVSEEYLTSRMIPETGLLTALKHAFGQLANIKDLPSSHTVLANDSVIEKTSADKTEVAEIIETSIAASNMSSEDVMNHNAINSDVITSDVINSDVINIDPEAVTPVDIVTAKVVDVQVQVDEEIVKKTEIANVAENIEVANISLLEVTDTATLSESPSAAQTVALVEPQVVEEASIATVGNSRPISTAPMEQWITETPALSEVNTQELPSNGKVTTKADIYSPETTIAARPISTEPEVFADSSATSAAEKTPMVAAEKTTITITETARSKQPQSGTQVLRVTLGSDDAIDEVTEKIIAAQQAPQSSSTADDNINSAFVVAASKPAASTQTTQTATKINAPTPSKGASYNGLNLKLQLNSIVDLSQLAKMSVADFYSYQARLPKPADKIDLPINDLKAHPLISDIFLSEQSDVVVKLAKYYGEGSQLTFTPSIASDGKFINWKCNANIDPALLTGPGESPCQLSKSAALPAVNTKL</sequence>
<keyword evidence="1" id="KW-0472">Membrane</keyword>
<proteinExistence type="predicted"/>
<comment type="caution">
    <text evidence="2">The sequence shown here is derived from an EMBL/GenBank/DDBJ whole genome shotgun (WGS) entry which is preliminary data.</text>
</comment>
<dbReference type="EMBL" id="JAMTCD010000017">
    <property type="protein sequence ID" value="MCT7942680.1"/>
    <property type="molecule type" value="Genomic_DNA"/>
</dbReference>
<dbReference type="Proteomes" id="UP001155546">
    <property type="component" value="Unassembled WGS sequence"/>
</dbReference>
<evidence type="ECO:0000256" key="1">
    <source>
        <dbReference type="SAM" id="Phobius"/>
    </source>
</evidence>
<accession>A0A9X3AVI2</accession>
<organism evidence="2 3">
    <name type="scientific">Shewanella holmiensis</name>
    <dbReference type="NCBI Taxonomy" id="2952222"/>
    <lineage>
        <taxon>Bacteria</taxon>
        <taxon>Pseudomonadati</taxon>
        <taxon>Pseudomonadota</taxon>
        <taxon>Gammaproteobacteria</taxon>
        <taxon>Alteromonadales</taxon>
        <taxon>Shewanellaceae</taxon>
        <taxon>Shewanella</taxon>
    </lineage>
</organism>
<evidence type="ECO:0000313" key="2">
    <source>
        <dbReference type="EMBL" id="MCT7942680.1"/>
    </source>
</evidence>
<dbReference type="AlphaFoldDB" id="A0A9X3AVI2"/>
<keyword evidence="1" id="KW-0812">Transmembrane</keyword>
<dbReference type="RefSeq" id="WP_261299040.1">
    <property type="nucleotide sequence ID" value="NZ_JAMTCD010000017.1"/>
</dbReference>